<comment type="caution">
    <text evidence="2">The sequence shown here is derived from an EMBL/GenBank/DDBJ whole genome shotgun (WGS) entry which is preliminary data.</text>
</comment>
<evidence type="ECO:0000256" key="1">
    <source>
        <dbReference type="SAM" id="Phobius"/>
    </source>
</evidence>
<evidence type="ECO:0000313" key="2">
    <source>
        <dbReference type="EMBL" id="MFD0928040.1"/>
    </source>
</evidence>
<organism evidence="2 3">
    <name type="scientific">Williamsia deligens</name>
    <dbReference type="NCBI Taxonomy" id="321325"/>
    <lineage>
        <taxon>Bacteria</taxon>
        <taxon>Bacillati</taxon>
        <taxon>Actinomycetota</taxon>
        <taxon>Actinomycetes</taxon>
        <taxon>Mycobacteriales</taxon>
        <taxon>Nocardiaceae</taxon>
        <taxon>Williamsia</taxon>
    </lineage>
</organism>
<proteinExistence type="predicted"/>
<keyword evidence="1" id="KW-1133">Transmembrane helix</keyword>
<dbReference type="RefSeq" id="WP_253648476.1">
    <property type="nucleotide sequence ID" value="NZ_BAAAMO010000004.1"/>
</dbReference>
<keyword evidence="1" id="KW-0812">Transmembrane</keyword>
<feature type="transmembrane region" description="Helical" evidence="1">
    <location>
        <begin position="6"/>
        <end position="23"/>
    </location>
</feature>
<evidence type="ECO:0000313" key="3">
    <source>
        <dbReference type="Proteomes" id="UP001597068"/>
    </source>
</evidence>
<keyword evidence="1" id="KW-0472">Membrane</keyword>
<dbReference type="Proteomes" id="UP001597068">
    <property type="component" value="Unassembled WGS sequence"/>
</dbReference>
<accession>A0ABW3GG88</accession>
<reference evidence="3" key="1">
    <citation type="journal article" date="2019" name="Int. J. Syst. Evol. Microbiol.">
        <title>The Global Catalogue of Microorganisms (GCM) 10K type strain sequencing project: providing services to taxonomists for standard genome sequencing and annotation.</title>
        <authorList>
            <consortium name="The Broad Institute Genomics Platform"/>
            <consortium name="The Broad Institute Genome Sequencing Center for Infectious Disease"/>
            <person name="Wu L."/>
            <person name="Ma J."/>
        </authorList>
    </citation>
    <scope>NUCLEOTIDE SEQUENCE [LARGE SCALE GENOMIC DNA]</scope>
    <source>
        <strain evidence="3">CCUG 50873</strain>
    </source>
</reference>
<name>A0ABW3GG88_9NOCA</name>
<protein>
    <recommendedName>
        <fullName evidence="4">Phage shock protein B</fullName>
    </recommendedName>
</protein>
<sequence length="75" mass="8633">MVFLFWMFVGGVVAFIALGLYGMRLAGRPATATPYGRTVVKQYEREREQIIARELAEAVESMRDEFYLVPKSSRR</sequence>
<dbReference type="EMBL" id="JBHTIL010000006">
    <property type="protein sequence ID" value="MFD0928040.1"/>
    <property type="molecule type" value="Genomic_DNA"/>
</dbReference>
<evidence type="ECO:0008006" key="4">
    <source>
        <dbReference type="Google" id="ProtNLM"/>
    </source>
</evidence>
<keyword evidence="3" id="KW-1185">Reference proteome</keyword>
<gene>
    <name evidence="2" type="ORF">ACFQ04_20060</name>
</gene>